<dbReference type="SUPFAM" id="SSF50978">
    <property type="entry name" value="WD40 repeat-like"/>
    <property type="match status" value="1"/>
</dbReference>
<accession>A0AAE1ZE06</accession>
<sequence length="493" mass="58160">MIMKTTNGKITPVERNSRDKSANNRSKSRNERESMSLNKTSIDKNADQQYSYTPTIKATYKPLDIFSKDELMPNCKPIFLSKSTQKLFNIIADEEITKESSIILLNKLDILKDIQLRASISDFSIEKNAIKNYPNSQILLIYDSDYKFNQNFIIVLSEEIKLQILNSIEQTNDNHAEEDNNEKKNEIDENVYNNNDNEYNDTSSFIFKTKSNHDWIDLGSKNEIIEMNSIELRSKICTIYQRSRKQFGSVLHLHDDNAIINKSFTEYISMHEDKSFNIPIIELDKSITNCIIKYDKSINTQWKYPKNAFTQYMPRMYTSNELQQFYHNNVLRNMPNLYTLFKQNLLENEMYNFLSNDYENLSTNDEIYDDDNNNNNDHHLFKEYLSFTDLKYTTSISEHLTYNQRIDQLSRILLQSTYIIIWSLNDPLKPQLLLNAPEDIICFQFNPTNINYIAGGCINGQVVLWDIEKYLNHLIHIKQYLKQINNKKKFIFI</sequence>
<dbReference type="GO" id="GO:0060294">
    <property type="term" value="P:cilium movement involved in cell motility"/>
    <property type="evidence" value="ECO:0007669"/>
    <property type="project" value="TreeGrafter"/>
</dbReference>
<dbReference type="GO" id="GO:0045503">
    <property type="term" value="F:dynein light chain binding"/>
    <property type="evidence" value="ECO:0007669"/>
    <property type="project" value="TreeGrafter"/>
</dbReference>
<dbReference type="InterPro" id="IPR050687">
    <property type="entry name" value="Dynein_IC"/>
</dbReference>
<reference evidence="5" key="2">
    <citation type="journal article" date="2023" name="Infect Dis Poverty">
        <title>Chromosome-scale genome of the human blood fluke Schistosoma mekongi and its implications for public health.</title>
        <authorList>
            <person name="Zhou M."/>
            <person name="Xu L."/>
            <person name="Xu D."/>
            <person name="Chen W."/>
            <person name="Khan J."/>
            <person name="Hu Y."/>
            <person name="Huang H."/>
            <person name="Wei H."/>
            <person name="Zhang Y."/>
            <person name="Chusongsang P."/>
            <person name="Tanasarnprasert K."/>
            <person name="Hu X."/>
            <person name="Limpanont Y."/>
            <person name="Lv Z."/>
        </authorList>
    </citation>
    <scope>NUCLEOTIDE SEQUENCE</scope>
    <source>
        <strain evidence="5">LV_2022a</strain>
    </source>
</reference>
<gene>
    <name evidence="5" type="ORF">MN116_003558</name>
</gene>
<dbReference type="InterPro" id="IPR015943">
    <property type="entry name" value="WD40/YVTN_repeat-like_dom_sf"/>
</dbReference>
<dbReference type="InterPro" id="IPR036322">
    <property type="entry name" value="WD40_repeat_dom_sf"/>
</dbReference>
<dbReference type="EMBL" id="JALJAT010000002">
    <property type="protein sequence ID" value="KAK4472291.1"/>
    <property type="molecule type" value="Genomic_DNA"/>
</dbReference>
<dbReference type="PANTHER" id="PTHR12442:SF5">
    <property type="entry name" value="DYNEIN AXONEMAL INTERMEDIATE CHAIN 3"/>
    <property type="match status" value="1"/>
</dbReference>
<evidence type="ECO:0000313" key="5">
    <source>
        <dbReference type="EMBL" id="KAK4472291.1"/>
    </source>
</evidence>
<dbReference type="GO" id="GO:0036159">
    <property type="term" value="P:inner dynein arm assembly"/>
    <property type="evidence" value="ECO:0007669"/>
    <property type="project" value="TreeGrafter"/>
</dbReference>
<proteinExistence type="predicted"/>
<organism evidence="5 6">
    <name type="scientific">Schistosoma mekongi</name>
    <name type="common">Parasitic worm</name>
    <dbReference type="NCBI Taxonomy" id="38744"/>
    <lineage>
        <taxon>Eukaryota</taxon>
        <taxon>Metazoa</taxon>
        <taxon>Spiralia</taxon>
        <taxon>Lophotrochozoa</taxon>
        <taxon>Platyhelminthes</taxon>
        <taxon>Trematoda</taxon>
        <taxon>Digenea</taxon>
        <taxon>Strigeidida</taxon>
        <taxon>Schistosomatoidea</taxon>
        <taxon>Schistosomatidae</taxon>
        <taxon>Schistosoma</taxon>
    </lineage>
</organism>
<evidence type="ECO:0000256" key="2">
    <source>
        <dbReference type="ARBA" id="ARBA00022574"/>
    </source>
</evidence>
<feature type="compositionally biased region" description="Basic and acidic residues" evidence="4">
    <location>
        <begin position="15"/>
        <end position="34"/>
    </location>
</feature>
<dbReference type="GO" id="GO:0045504">
    <property type="term" value="F:dynein heavy chain binding"/>
    <property type="evidence" value="ECO:0007669"/>
    <property type="project" value="TreeGrafter"/>
</dbReference>
<keyword evidence="2" id="KW-0853">WD repeat</keyword>
<evidence type="ECO:0000256" key="4">
    <source>
        <dbReference type="SAM" id="MobiDB-lite"/>
    </source>
</evidence>
<reference evidence="5" key="1">
    <citation type="submission" date="2022-04" db="EMBL/GenBank/DDBJ databases">
        <authorList>
            <person name="Xu L."/>
            <person name="Lv Z."/>
        </authorList>
    </citation>
    <scope>NUCLEOTIDE SEQUENCE</scope>
    <source>
        <strain evidence="5">LV_2022a</strain>
    </source>
</reference>
<evidence type="ECO:0000256" key="3">
    <source>
        <dbReference type="ARBA" id="ARBA00022737"/>
    </source>
</evidence>
<dbReference type="AlphaFoldDB" id="A0AAE1ZE06"/>
<dbReference type="PANTHER" id="PTHR12442">
    <property type="entry name" value="DYNEIN INTERMEDIATE CHAIN"/>
    <property type="match status" value="1"/>
</dbReference>
<evidence type="ECO:0000313" key="6">
    <source>
        <dbReference type="Proteomes" id="UP001292079"/>
    </source>
</evidence>
<dbReference type="GO" id="GO:0036156">
    <property type="term" value="C:inner dynein arm"/>
    <property type="evidence" value="ECO:0007669"/>
    <property type="project" value="TreeGrafter"/>
</dbReference>
<evidence type="ECO:0008006" key="7">
    <source>
        <dbReference type="Google" id="ProtNLM"/>
    </source>
</evidence>
<keyword evidence="1" id="KW-0963">Cytoplasm</keyword>
<dbReference type="Proteomes" id="UP001292079">
    <property type="component" value="Unassembled WGS sequence"/>
</dbReference>
<keyword evidence="6" id="KW-1185">Reference proteome</keyword>
<keyword evidence="3" id="KW-0677">Repeat</keyword>
<name>A0AAE1ZE06_SCHME</name>
<comment type="caution">
    <text evidence="5">The sequence shown here is derived from an EMBL/GenBank/DDBJ whole genome shotgun (WGS) entry which is preliminary data.</text>
</comment>
<evidence type="ECO:0000256" key="1">
    <source>
        <dbReference type="ARBA" id="ARBA00022490"/>
    </source>
</evidence>
<dbReference type="Gene3D" id="2.130.10.10">
    <property type="entry name" value="YVTN repeat-like/Quinoprotein amine dehydrogenase"/>
    <property type="match status" value="1"/>
</dbReference>
<feature type="region of interest" description="Disordered" evidence="4">
    <location>
        <begin position="1"/>
        <end position="44"/>
    </location>
</feature>
<protein>
    <recommendedName>
        <fullName evidence="7">WD repeat-containing protein 63</fullName>
    </recommendedName>
</protein>